<evidence type="ECO:0000256" key="1">
    <source>
        <dbReference type="SAM" id="MobiDB-lite"/>
    </source>
</evidence>
<gene>
    <name evidence="2" type="ORF">EVAR_15934_1</name>
</gene>
<evidence type="ECO:0000313" key="3">
    <source>
        <dbReference type="Proteomes" id="UP000299102"/>
    </source>
</evidence>
<feature type="compositionally biased region" description="Basic and acidic residues" evidence="1">
    <location>
        <begin position="181"/>
        <end position="199"/>
    </location>
</feature>
<dbReference type="Proteomes" id="UP000299102">
    <property type="component" value="Unassembled WGS sequence"/>
</dbReference>
<organism evidence="2 3">
    <name type="scientific">Eumeta variegata</name>
    <name type="common">Bagworm moth</name>
    <name type="synonym">Eumeta japonica</name>
    <dbReference type="NCBI Taxonomy" id="151549"/>
    <lineage>
        <taxon>Eukaryota</taxon>
        <taxon>Metazoa</taxon>
        <taxon>Ecdysozoa</taxon>
        <taxon>Arthropoda</taxon>
        <taxon>Hexapoda</taxon>
        <taxon>Insecta</taxon>
        <taxon>Pterygota</taxon>
        <taxon>Neoptera</taxon>
        <taxon>Endopterygota</taxon>
        <taxon>Lepidoptera</taxon>
        <taxon>Glossata</taxon>
        <taxon>Ditrysia</taxon>
        <taxon>Tineoidea</taxon>
        <taxon>Psychidae</taxon>
        <taxon>Oiketicinae</taxon>
        <taxon>Eumeta</taxon>
    </lineage>
</organism>
<dbReference type="AlphaFoldDB" id="A0A4C1UL32"/>
<dbReference type="EMBL" id="BGZK01000190">
    <property type="protein sequence ID" value="GBP27161.1"/>
    <property type="molecule type" value="Genomic_DNA"/>
</dbReference>
<feature type="region of interest" description="Disordered" evidence="1">
    <location>
        <begin position="172"/>
        <end position="199"/>
    </location>
</feature>
<comment type="caution">
    <text evidence="2">The sequence shown here is derived from an EMBL/GenBank/DDBJ whole genome shotgun (WGS) entry which is preliminary data.</text>
</comment>
<protein>
    <submittedName>
        <fullName evidence="2">Uncharacterized protein</fullName>
    </submittedName>
</protein>
<accession>A0A4C1UL32</accession>
<reference evidence="2 3" key="1">
    <citation type="journal article" date="2019" name="Commun. Biol.">
        <title>The bagworm genome reveals a unique fibroin gene that provides high tensile strength.</title>
        <authorList>
            <person name="Kono N."/>
            <person name="Nakamura H."/>
            <person name="Ohtoshi R."/>
            <person name="Tomita M."/>
            <person name="Numata K."/>
            <person name="Arakawa K."/>
        </authorList>
    </citation>
    <scope>NUCLEOTIDE SEQUENCE [LARGE SCALE GENOMIC DNA]</scope>
</reference>
<evidence type="ECO:0000313" key="2">
    <source>
        <dbReference type="EMBL" id="GBP27161.1"/>
    </source>
</evidence>
<name>A0A4C1UL32_EUMVA</name>
<proteinExistence type="predicted"/>
<sequence>MFSVAADSKSVILQNSCDIKSVNGLNSRSYSAYERHAAILHQLRRVACSPSGGYLYWPCALYAPWGCGDGPKMTAKPDGLCRFYVINTHRPCSVCPQSAPCMFSTPDPRYMPPYGQWSSRCTGSCHNPWCCWGSGYHEDAHRTYGACGPFCRYDDCGPYHCGLYRPYCPRQKPSAGVPRRRAIEQENRSLKKDVSYKRK</sequence>
<keyword evidence="3" id="KW-1185">Reference proteome</keyword>